<feature type="compositionally biased region" description="Polar residues" evidence="1">
    <location>
        <begin position="1"/>
        <end position="10"/>
    </location>
</feature>
<proteinExistence type="predicted"/>
<comment type="caution">
    <text evidence="2">The sequence shown here is derived from an EMBL/GenBank/DDBJ whole genome shotgun (WGS) entry which is preliminary data.</text>
</comment>
<feature type="region of interest" description="Disordered" evidence="1">
    <location>
        <begin position="46"/>
        <end position="77"/>
    </location>
</feature>
<evidence type="ECO:0000256" key="1">
    <source>
        <dbReference type="SAM" id="MobiDB-lite"/>
    </source>
</evidence>
<evidence type="ECO:0000313" key="3">
    <source>
        <dbReference type="Proteomes" id="UP001605989"/>
    </source>
</evidence>
<dbReference type="InterPro" id="IPR008768">
    <property type="entry name" value="Gp9-like"/>
</dbReference>
<dbReference type="Pfam" id="PF05396">
    <property type="entry name" value="Phage_T7_Capsid"/>
    <property type="match status" value="1"/>
</dbReference>
<evidence type="ECO:0008006" key="4">
    <source>
        <dbReference type="Google" id="ProtNLM"/>
    </source>
</evidence>
<dbReference type="RefSeq" id="WP_113855690.1">
    <property type="nucleotide sequence ID" value="NZ_CP011940.1"/>
</dbReference>
<reference evidence="2 3" key="1">
    <citation type="submission" date="2024-10" db="EMBL/GenBank/DDBJ databases">
        <authorList>
            <person name="Sang B.-I."/>
            <person name="Prabhaharan D."/>
        </authorList>
    </citation>
    <scope>NUCLEOTIDE SEQUENCE [LARGE SCALE GENOMIC DNA]</scope>
    <source>
        <strain evidence="2 3">MH</strain>
    </source>
</reference>
<organism evidence="2 3">
    <name type="scientific">Megasphaera hexanoica</name>
    <dbReference type="NCBI Taxonomy" id="1675036"/>
    <lineage>
        <taxon>Bacteria</taxon>
        <taxon>Bacillati</taxon>
        <taxon>Bacillota</taxon>
        <taxon>Negativicutes</taxon>
        <taxon>Veillonellales</taxon>
        <taxon>Veillonellaceae</taxon>
        <taxon>Megasphaera</taxon>
    </lineage>
</organism>
<dbReference type="EMBL" id="JBIEKR010000017">
    <property type="protein sequence ID" value="MFG6274256.1"/>
    <property type="molecule type" value="Genomic_DNA"/>
</dbReference>
<feature type="region of interest" description="Disordered" evidence="1">
    <location>
        <begin position="1"/>
        <end position="20"/>
    </location>
</feature>
<sequence>MEETTNNVNVPATEEKAEDTVIVSQTPSNTQVAVKDTAESVDGIIDEVAGEDNQPAEETQTTEGEDTTPKAEEGTNQQLDTAHKALEDAEKDLVSKGVDFNALEAEYMNNGSLSSESYAKLEQAGYPKAVVDGVINGWEAASQRFVNDVFNLAGGQEEYARIQQFVSAQPQAVRDAFNATLDSENLMQIKLTLDGIKGQMVKQYGTQKASIIGRSAPAIDMAGYETTADMIKDMSDPRYQTDPKFTKEVYRKVKNSKLF</sequence>
<protein>
    <recommendedName>
        <fullName evidence="4">Scaffolding protein</fullName>
    </recommendedName>
</protein>
<accession>A0ABW7DSJ5</accession>
<name>A0ABW7DSJ5_9FIRM</name>
<gene>
    <name evidence="2" type="ORF">ACGTZG_13800</name>
</gene>
<keyword evidence="3" id="KW-1185">Reference proteome</keyword>
<evidence type="ECO:0000313" key="2">
    <source>
        <dbReference type="EMBL" id="MFG6274256.1"/>
    </source>
</evidence>
<dbReference type="Proteomes" id="UP001605989">
    <property type="component" value="Unassembled WGS sequence"/>
</dbReference>